<evidence type="ECO:0000256" key="9">
    <source>
        <dbReference type="ARBA" id="ARBA00023134"/>
    </source>
</evidence>
<dbReference type="PROSITE" id="PS51721">
    <property type="entry name" value="G_CP"/>
    <property type="match status" value="1"/>
</dbReference>
<feature type="binding site" evidence="10">
    <location>
        <position position="261"/>
    </location>
    <ligand>
        <name>Zn(2+)</name>
        <dbReference type="ChEBI" id="CHEBI:29105"/>
    </ligand>
</feature>
<proteinExistence type="inferred from homology"/>
<dbReference type="Pfam" id="PF16745">
    <property type="entry name" value="RsgA_N"/>
    <property type="match status" value="1"/>
</dbReference>
<evidence type="ECO:0000256" key="4">
    <source>
        <dbReference type="ARBA" id="ARBA00022730"/>
    </source>
</evidence>
<organism evidence="13 14">
    <name type="scientific">Alistipes inops</name>
    <dbReference type="NCBI Taxonomy" id="1501391"/>
    <lineage>
        <taxon>Bacteria</taxon>
        <taxon>Pseudomonadati</taxon>
        <taxon>Bacteroidota</taxon>
        <taxon>Bacteroidia</taxon>
        <taxon>Bacteroidales</taxon>
        <taxon>Rikenellaceae</taxon>
        <taxon>Alistipes</taxon>
    </lineage>
</organism>
<dbReference type="CDD" id="cd01854">
    <property type="entry name" value="YjeQ_EngC"/>
    <property type="match status" value="1"/>
</dbReference>
<reference evidence="13 14" key="1">
    <citation type="submission" date="2014-09" db="EMBL/GenBank/DDBJ databases">
        <title>Alistipes sp. 627, sp. nov., a novel member of the family Rikenellaceae isolated from human faeces.</title>
        <authorList>
            <person name="Shkoporov A.N."/>
            <person name="Chaplin A.V."/>
            <person name="Motuzova O.V."/>
            <person name="Kafarskaia L.I."/>
            <person name="Khokhlova E.V."/>
            <person name="Efimov B.A."/>
        </authorList>
    </citation>
    <scope>NUCLEOTIDE SEQUENCE [LARGE SCALE GENOMIC DNA]</scope>
    <source>
        <strain evidence="13 14">627</strain>
    </source>
</reference>
<dbReference type="Gene3D" id="1.10.40.50">
    <property type="entry name" value="Probable gtpase engc, domain 3"/>
    <property type="match status" value="1"/>
</dbReference>
<protein>
    <recommendedName>
        <fullName evidence="10">Small ribosomal subunit biogenesis GTPase RsgA</fullName>
        <ecNumber evidence="10">3.6.1.-</ecNumber>
    </recommendedName>
</protein>
<dbReference type="Gene3D" id="2.40.50.140">
    <property type="entry name" value="Nucleic acid-binding proteins"/>
    <property type="match status" value="1"/>
</dbReference>
<evidence type="ECO:0000256" key="6">
    <source>
        <dbReference type="ARBA" id="ARBA00022801"/>
    </source>
</evidence>
<dbReference type="InterPro" id="IPR031944">
    <property type="entry name" value="RsgA_N"/>
</dbReference>
<evidence type="ECO:0000313" key="13">
    <source>
        <dbReference type="EMBL" id="KHE42518.1"/>
    </source>
</evidence>
<dbReference type="InterPro" id="IPR012340">
    <property type="entry name" value="NA-bd_OB-fold"/>
</dbReference>
<dbReference type="SUPFAM" id="SSF52540">
    <property type="entry name" value="P-loop containing nucleoside triphosphate hydrolases"/>
    <property type="match status" value="1"/>
</dbReference>
<keyword evidence="1 10" id="KW-0963">Cytoplasm</keyword>
<gene>
    <name evidence="10" type="primary">rsgA</name>
    <name evidence="13" type="ORF">LG35_02665</name>
</gene>
<dbReference type="HAMAP" id="MF_01820">
    <property type="entry name" value="GTPase_RsgA"/>
    <property type="match status" value="1"/>
</dbReference>
<feature type="binding site" evidence="10">
    <location>
        <begin position="126"/>
        <end position="129"/>
    </location>
    <ligand>
        <name>GTP</name>
        <dbReference type="ChEBI" id="CHEBI:37565"/>
    </ligand>
</feature>
<evidence type="ECO:0000259" key="12">
    <source>
        <dbReference type="PROSITE" id="PS51721"/>
    </source>
</evidence>
<evidence type="ECO:0000256" key="2">
    <source>
        <dbReference type="ARBA" id="ARBA00022517"/>
    </source>
</evidence>
<evidence type="ECO:0000313" key="14">
    <source>
        <dbReference type="Proteomes" id="UP000030889"/>
    </source>
</evidence>
<keyword evidence="9 10" id="KW-0342">GTP-binding</keyword>
<dbReference type="Pfam" id="PF03193">
    <property type="entry name" value="RsgA_GTPase"/>
    <property type="match status" value="1"/>
</dbReference>
<feature type="binding site" evidence="10">
    <location>
        <position position="274"/>
    </location>
    <ligand>
        <name>Zn(2+)</name>
        <dbReference type="ChEBI" id="CHEBI:29105"/>
    </ligand>
</feature>
<dbReference type="Gene3D" id="3.40.50.300">
    <property type="entry name" value="P-loop containing nucleotide triphosphate hydrolases"/>
    <property type="match status" value="1"/>
</dbReference>
<name>A0ABR4YJT3_9BACT</name>
<feature type="binding site" evidence="10">
    <location>
        <position position="268"/>
    </location>
    <ligand>
        <name>Zn(2+)</name>
        <dbReference type="ChEBI" id="CHEBI:29105"/>
    </ligand>
</feature>
<evidence type="ECO:0000256" key="3">
    <source>
        <dbReference type="ARBA" id="ARBA00022723"/>
    </source>
</evidence>
<evidence type="ECO:0000256" key="1">
    <source>
        <dbReference type="ARBA" id="ARBA00022490"/>
    </source>
</evidence>
<keyword evidence="5 10" id="KW-0547">Nucleotide-binding</keyword>
<keyword evidence="8 10" id="KW-0694">RNA-binding</keyword>
<dbReference type="PANTHER" id="PTHR32120:SF11">
    <property type="entry name" value="SMALL RIBOSOMAL SUBUNIT BIOGENESIS GTPASE RSGA 1, MITOCHONDRIAL-RELATED"/>
    <property type="match status" value="1"/>
</dbReference>
<evidence type="ECO:0000256" key="5">
    <source>
        <dbReference type="ARBA" id="ARBA00022741"/>
    </source>
</evidence>
<dbReference type="InterPro" id="IPR010914">
    <property type="entry name" value="RsgA_GTPase_dom"/>
</dbReference>
<comment type="subcellular location">
    <subcellularLocation>
        <location evidence="10">Cytoplasm</location>
    </subcellularLocation>
</comment>
<keyword evidence="2 10" id="KW-0690">Ribosome biogenesis</keyword>
<dbReference type="EC" id="3.6.1.-" evidence="10"/>
<keyword evidence="4 10" id="KW-0699">rRNA-binding</keyword>
<dbReference type="InterPro" id="IPR027417">
    <property type="entry name" value="P-loop_NTPase"/>
</dbReference>
<comment type="similarity">
    <text evidence="10">Belongs to the TRAFAC class YlqF/YawG GTPase family. RsgA subfamily.</text>
</comment>
<evidence type="ECO:0000256" key="8">
    <source>
        <dbReference type="ARBA" id="ARBA00022884"/>
    </source>
</evidence>
<comment type="subunit">
    <text evidence="10">Monomer. Associates with 30S ribosomal subunit, binds 16S rRNA.</text>
</comment>
<comment type="function">
    <text evidence="10">One of several proteins that assist in the late maturation steps of the functional core of the 30S ribosomal subunit. Helps release RbfA from mature subunits. May play a role in the assembly of ribosomal proteins into the subunit. Circularly permuted GTPase that catalyzes slow GTP hydrolysis, GTPase activity is stimulated by the 30S ribosomal subunit.</text>
</comment>
<comment type="caution">
    <text evidence="13">The sequence shown here is derived from an EMBL/GenBank/DDBJ whole genome shotgun (WGS) entry which is preliminary data.</text>
</comment>
<dbReference type="SUPFAM" id="SSF50249">
    <property type="entry name" value="Nucleic acid-binding proteins"/>
    <property type="match status" value="1"/>
</dbReference>
<dbReference type="Proteomes" id="UP000030889">
    <property type="component" value="Unassembled WGS sequence"/>
</dbReference>
<feature type="domain" description="EngC GTPase" evidence="11">
    <location>
        <begin position="86"/>
        <end position="235"/>
    </location>
</feature>
<comment type="cofactor">
    <cofactor evidence="10">
        <name>Zn(2+)</name>
        <dbReference type="ChEBI" id="CHEBI:29105"/>
    </cofactor>
    <text evidence="10">Binds 1 zinc ion per subunit.</text>
</comment>
<feature type="binding site" evidence="10">
    <location>
        <begin position="179"/>
        <end position="187"/>
    </location>
    <ligand>
        <name>GTP</name>
        <dbReference type="ChEBI" id="CHEBI:37565"/>
    </ligand>
</feature>
<keyword evidence="6 10" id="KW-0378">Hydrolase</keyword>
<feature type="domain" description="CP-type G" evidence="12">
    <location>
        <begin position="77"/>
        <end position="237"/>
    </location>
</feature>
<sequence>METGIVTESTGSRYIILTPDGRRLETRLRGRLRLNGSRTTNPVAVGDRVLYEETPEGATITAVEPRRNYLIRRASNLSKESHVIASNLDRALLVATLFSPVTNTEFIDRFLVTCEAYAIPAAIVLNKLDLAAERPDELDEFIAIYETAGYTVYPVSATEGTGLETLRELTAGKTTLLTGNSGAGKSTLIKALVPDADVRINRISEYHHKGMHTTTFARMYPLAGGGNIIDTPGIKGFGLVDIEPGEVFRYFPEFMRHSPDCQYYNCTHTHEPGCAVTAAVERGDIAPQRYISYIKLLDEDGKYRQ</sequence>
<dbReference type="PANTHER" id="PTHR32120">
    <property type="entry name" value="SMALL RIBOSOMAL SUBUNIT BIOGENESIS GTPASE RSGA"/>
    <property type="match status" value="1"/>
</dbReference>
<dbReference type="CDD" id="cd04466">
    <property type="entry name" value="S1_YloQ_GTPase"/>
    <property type="match status" value="1"/>
</dbReference>
<feature type="binding site" evidence="10">
    <location>
        <position position="266"/>
    </location>
    <ligand>
        <name>Zn(2+)</name>
        <dbReference type="ChEBI" id="CHEBI:29105"/>
    </ligand>
</feature>
<dbReference type="EMBL" id="JRGF01000003">
    <property type="protein sequence ID" value="KHE42518.1"/>
    <property type="molecule type" value="Genomic_DNA"/>
</dbReference>
<dbReference type="NCBIfam" id="TIGR00157">
    <property type="entry name" value="ribosome small subunit-dependent GTPase A"/>
    <property type="match status" value="1"/>
</dbReference>
<keyword evidence="7 10" id="KW-0862">Zinc</keyword>
<evidence type="ECO:0000256" key="7">
    <source>
        <dbReference type="ARBA" id="ARBA00022833"/>
    </source>
</evidence>
<evidence type="ECO:0000259" key="11">
    <source>
        <dbReference type="PROSITE" id="PS50936"/>
    </source>
</evidence>
<dbReference type="InterPro" id="IPR030378">
    <property type="entry name" value="G_CP_dom"/>
</dbReference>
<accession>A0ABR4YJT3</accession>
<dbReference type="InterPro" id="IPR004881">
    <property type="entry name" value="Ribosome_biogen_GTPase_RsgA"/>
</dbReference>
<dbReference type="RefSeq" id="WP_035471985.1">
    <property type="nucleotide sequence ID" value="NZ_JRGF01000003.1"/>
</dbReference>
<evidence type="ECO:0000256" key="10">
    <source>
        <dbReference type="HAMAP-Rule" id="MF_01820"/>
    </source>
</evidence>
<keyword evidence="14" id="KW-1185">Reference proteome</keyword>
<keyword evidence="3 10" id="KW-0479">Metal-binding</keyword>
<dbReference type="PROSITE" id="PS50936">
    <property type="entry name" value="ENGC_GTPASE"/>
    <property type="match status" value="1"/>
</dbReference>